<dbReference type="SUPFAM" id="SSF55961">
    <property type="entry name" value="Bet v1-like"/>
    <property type="match status" value="1"/>
</dbReference>
<protein>
    <submittedName>
        <fullName evidence="4">Uncharacterized protein YndB with AHSA1/START domain</fullName>
    </submittedName>
</protein>
<evidence type="ECO:0000313" key="6">
    <source>
        <dbReference type="Proteomes" id="UP000548326"/>
    </source>
</evidence>
<keyword evidence="5" id="KW-1185">Reference proteome</keyword>
<feature type="domain" description="Activator of Hsp90 ATPase homologue 1/2-like C-terminal" evidence="2">
    <location>
        <begin position="16"/>
        <end position="138"/>
    </location>
</feature>
<dbReference type="Proteomes" id="UP000548326">
    <property type="component" value="Unassembled WGS sequence"/>
</dbReference>
<organism evidence="4 6">
    <name type="scientific">Mucilaginibacter lappiensis</name>
    <dbReference type="NCBI Taxonomy" id="354630"/>
    <lineage>
        <taxon>Bacteria</taxon>
        <taxon>Pseudomonadati</taxon>
        <taxon>Bacteroidota</taxon>
        <taxon>Sphingobacteriia</taxon>
        <taxon>Sphingobacteriales</taxon>
        <taxon>Sphingobacteriaceae</taxon>
        <taxon>Mucilaginibacter</taxon>
    </lineage>
</organism>
<dbReference type="AlphaFoldDB" id="A0A1N6YQA9"/>
<dbReference type="EMBL" id="JACHCA010000018">
    <property type="protein sequence ID" value="MBB6130935.1"/>
    <property type="molecule type" value="Genomic_DNA"/>
</dbReference>
<evidence type="ECO:0000313" key="4">
    <source>
        <dbReference type="EMBL" id="MBB6130935.1"/>
    </source>
</evidence>
<proteinExistence type="inferred from homology"/>
<comment type="caution">
    <text evidence="4">The sequence shown here is derived from an EMBL/GenBank/DDBJ whole genome shotgun (WGS) entry which is preliminary data.</text>
</comment>
<gene>
    <name evidence="4" type="ORF">HDF22_005081</name>
    <name evidence="3" type="ORF">HDF23_002572</name>
</gene>
<dbReference type="STRING" id="354630.SAMN05421821_105243"/>
<accession>A0A1N6YQA9</accession>
<dbReference type="InterPro" id="IPR013538">
    <property type="entry name" value="ASHA1/2-like_C"/>
</dbReference>
<evidence type="ECO:0000256" key="1">
    <source>
        <dbReference type="ARBA" id="ARBA00006817"/>
    </source>
</evidence>
<evidence type="ECO:0000313" key="5">
    <source>
        <dbReference type="Proteomes" id="UP000541583"/>
    </source>
</evidence>
<dbReference type="Pfam" id="PF08327">
    <property type="entry name" value="AHSA1"/>
    <property type="match status" value="1"/>
</dbReference>
<dbReference type="RefSeq" id="WP_076373719.1">
    <property type="nucleotide sequence ID" value="NZ_FTMG01000005.1"/>
</dbReference>
<dbReference type="Gene3D" id="3.30.530.20">
    <property type="match status" value="1"/>
</dbReference>
<sequence length="141" mass="15791">METANNIAITVESIVNAPVAKVWESWTKPEHITKWCQASDDWHAPYADNDLRVGGSFTTTMAAKDGSFSFDFGGIYTAVEDNRLIEYTVGDGRKVSIIFEDQGNSTKVIETFDPESTNPIEMQRGGWQAILDNFKKYTETL</sequence>
<dbReference type="Proteomes" id="UP000541583">
    <property type="component" value="Unassembled WGS sequence"/>
</dbReference>
<evidence type="ECO:0000313" key="3">
    <source>
        <dbReference type="EMBL" id="MBB6109823.1"/>
    </source>
</evidence>
<comment type="similarity">
    <text evidence="1">Belongs to the AHA1 family.</text>
</comment>
<dbReference type="OrthoDB" id="384974at2"/>
<dbReference type="InterPro" id="IPR023393">
    <property type="entry name" value="START-like_dom_sf"/>
</dbReference>
<dbReference type="CDD" id="cd08897">
    <property type="entry name" value="SRPBCC_CalC_Aha1-like_4"/>
    <property type="match status" value="1"/>
</dbReference>
<name>A0A1N6YQA9_9SPHI</name>
<reference evidence="5 6" key="1">
    <citation type="submission" date="2020-08" db="EMBL/GenBank/DDBJ databases">
        <title>Genomic Encyclopedia of Type Strains, Phase IV (KMG-V): Genome sequencing to study the core and pangenomes of soil and plant-associated prokaryotes.</title>
        <authorList>
            <person name="Whitman W."/>
        </authorList>
    </citation>
    <scope>NUCLEOTIDE SEQUENCE [LARGE SCALE GENOMIC DNA]</scope>
    <source>
        <strain evidence="3 5">ANJLi2</strain>
        <strain evidence="4 6">MP601</strain>
    </source>
</reference>
<evidence type="ECO:0000259" key="2">
    <source>
        <dbReference type="Pfam" id="PF08327"/>
    </source>
</evidence>
<dbReference type="EMBL" id="JACHCB010000005">
    <property type="protein sequence ID" value="MBB6109823.1"/>
    <property type="molecule type" value="Genomic_DNA"/>
</dbReference>